<dbReference type="AlphaFoldDB" id="A0A8S3TET3"/>
<protein>
    <submittedName>
        <fullName evidence="2">Uncharacterized protein</fullName>
    </submittedName>
</protein>
<reference evidence="2" key="1">
    <citation type="submission" date="2021-03" db="EMBL/GenBank/DDBJ databases">
        <authorList>
            <person name="Bekaert M."/>
        </authorList>
    </citation>
    <scope>NUCLEOTIDE SEQUENCE</scope>
</reference>
<feature type="region of interest" description="Disordered" evidence="1">
    <location>
        <begin position="1"/>
        <end position="20"/>
    </location>
</feature>
<dbReference type="EMBL" id="CAJPWZ010002011">
    <property type="protein sequence ID" value="CAG2228930.1"/>
    <property type="molecule type" value="Genomic_DNA"/>
</dbReference>
<evidence type="ECO:0000256" key="1">
    <source>
        <dbReference type="SAM" id="MobiDB-lite"/>
    </source>
</evidence>
<keyword evidence="3" id="KW-1185">Reference proteome</keyword>
<feature type="compositionally biased region" description="Basic residues" evidence="1">
    <location>
        <begin position="1"/>
        <end position="14"/>
    </location>
</feature>
<feature type="region of interest" description="Disordered" evidence="1">
    <location>
        <begin position="72"/>
        <end position="106"/>
    </location>
</feature>
<comment type="caution">
    <text evidence="2">The sequence shown here is derived from an EMBL/GenBank/DDBJ whole genome shotgun (WGS) entry which is preliminary data.</text>
</comment>
<evidence type="ECO:0000313" key="2">
    <source>
        <dbReference type="EMBL" id="CAG2228930.1"/>
    </source>
</evidence>
<accession>A0A8S3TET3</accession>
<dbReference type="Proteomes" id="UP000683360">
    <property type="component" value="Unassembled WGS sequence"/>
</dbReference>
<feature type="region of interest" description="Disordered" evidence="1">
    <location>
        <begin position="509"/>
        <end position="532"/>
    </location>
</feature>
<feature type="compositionally biased region" description="Polar residues" evidence="1">
    <location>
        <begin position="72"/>
        <end position="95"/>
    </location>
</feature>
<name>A0A8S3TET3_MYTED</name>
<proteinExistence type="predicted"/>
<gene>
    <name evidence="2" type="ORF">MEDL_41869</name>
</gene>
<dbReference type="OrthoDB" id="6175593at2759"/>
<organism evidence="2 3">
    <name type="scientific">Mytilus edulis</name>
    <name type="common">Blue mussel</name>
    <dbReference type="NCBI Taxonomy" id="6550"/>
    <lineage>
        <taxon>Eukaryota</taxon>
        <taxon>Metazoa</taxon>
        <taxon>Spiralia</taxon>
        <taxon>Lophotrochozoa</taxon>
        <taxon>Mollusca</taxon>
        <taxon>Bivalvia</taxon>
        <taxon>Autobranchia</taxon>
        <taxon>Pteriomorphia</taxon>
        <taxon>Mytilida</taxon>
        <taxon>Mytiloidea</taxon>
        <taxon>Mytilidae</taxon>
        <taxon>Mytilinae</taxon>
        <taxon>Mytilus</taxon>
    </lineage>
</organism>
<sequence>MSGRGKGVRTRRNRVTPYANSAISDRQWDLNNPSNWTSQKFREELDKKGIKTPSSLPKSVLKQLYIENSNTSGITTPQIQQNRTISDNDTSSPLSTEPEVAVTDSGTNVQPLASLDINNIPVPNTSLAEQDTMSVNHQVTSSNTGGITNDIPMQNSNFNSMATMSTMLAHCFSGFQQSLNHFNQNLNKGTNTDSSGFNLQQWYKAQSSTTNHMDQVPNIPIFQTGLQQDLIYPSPTVQQLDARDSSTQHGFQGVRSDSFSNVDIISPMLQKQIIEGKDINLASLLIPKYECPQTNNILANGIELNVSGKPDPRLNRKLSLQEFIRAFGKFKRVMTTVFPDRRAELDAYQDDIIDICNFFGDKFYDYHKMFSAKAATLLREKFVKIDWSKRDRDILNLVTAGASINICKICNMADHTTAVCSLQTSGNYQSHFNKNSRQFEASIDSGPSSDKLDKNGRTRVYFKGEEVCNNFNTARGCIRINCPYRHVCSKCNLSNHSLPNCRVSNKGGEQNSLAKPLLPITSQNSGKHFKND</sequence>
<evidence type="ECO:0000313" key="3">
    <source>
        <dbReference type="Proteomes" id="UP000683360"/>
    </source>
</evidence>